<sequence length="345" mass="38343">MPTHLFQTDTPAHRADTLRTVIARDVDEHAHNLTNWEQRYDQITAGRFCGVLDEWRADSLQIFRERGSRAVRQSCKVWPDAFWFGIEPVATGMRINGRQVGADAILTRPGNCEFELMTPDDHEILGIVIQRNALLDSAAQLGCEIEWGKLAAAELLHVDNAALNACRSSIEMLLAKDVHAPEDQAITISSHRQIRAMQQESVITSLLALLDSSEIESEACASLQRRRRIVGDARDFAMNHQELPITVPMLCEQLHVSRRTLQYCFEDVLGISPMTYLRSLRLNGVRRQLLAPADGAVSIGDVAAAWGFGNFSQFSCDYKKLFGESPSSALRAAAGQGMVYAVQAH</sequence>
<keyword evidence="1" id="KW-0805">Transcription regulation</keyword>
<keyword evidence="6" id="KW-1185">Reference proteome</keyword>
<evidence type="ECO:0000256" key="1">
    <source>
        <dbReference type="ARBA" id="ARBA00023015"/>
    </source>
</evidence>
<dbReference type="PANTHER" id="PTHR46796">
    <property type="entry name" value="HTH-TYPE TRANSCRIPTIONAL ACTIVATOR RHAS-RELATED"/>
    <property type="match status" value="1"/>
</dbReference>
<gene>
    <name evidence="5" type="ORF">PQR62_19175</name>
</gene>
<evidence type="ECO:0000313" key="6">
    <source>
        <dbReference type="Proteomes" id="UP001629246"/>
    </source>
</evidence>
<evidence type="ECO:0000256" key="3">
    <source>
        <dbReference type="ARBA" id="ARBA00023163"/>
    </source>
</evidence>
<proteinExistence type="predicted"/>
<organism evidence="5 6">
    <name type="scientific">Herbaspirillum lusitanum</name>
    <dbReference type="NCBI Taxonomy" id="213312"/>
    <lineage>
        <taxon>Bacteria</taxon>
        <taxon>Pseudomonadati</taxon>
        <taxon>Pseudomonadota</taxon>
        <taxon>Betaproteobacteria</taxon>
        <taxon>Burkholderiales</taxon>
        <taxon>Oxalobacteraceae</taxon>
        <taxon>Herbaspirillum</taxon>
    </lineage>
</organism>
<dbReference type="InterPro" id="IPR018062">
    <property type="entry name" value="HTH_AraC-typ_CS"/>
</dbReference>
<dbReference type="InterPro" id="IPR018060">
    <property type="entry name" value="HTH_AraC"/>
</dbReference>
<reference evidence="5 6" key="1">
    <citation type="journal article" date="2024" name="Chem. Sci.">
        <title>Discovery of megapolipeptins by genome mining of a Burkholderiales bacteria collection.</title>
        <authorList>
            <person name="Paulo B.S."/>
            <person name="Recchia M.J.J."/>
            <person name="Lee S."/>
            <person name="Fergusson C.H."/>
            <person name="Romanowski S.B."/>
            <person name="Hernandez A."/>
            <person name="Krull N."/>
            <person name="Liu D.Y."/>
            <person name="Cavanagh H."/>
            <person name="Bos A."/>
            <person name="Gray C.A."/>
            <person name="Murphy B.T."/>
            <person name="Linington R.G."/>
            <person name="Eustaquio A.S."/>
        </authorList>
    </citation>
    <scope>NUCLEOTIDE SEQUENCE [LARGE SCALE GENOMIC DNA]</scope>
    <source>
        <strain evidence="5 6">RL21-008-BIB-A</strain>
    </source>
</reference>
<keyword evidence="3" id="KW-0804">Transcription</keyword>
<dbReference type="InterPro" id="IPR009057">
    <property type="entry name" value="Homeodomain-like_sf"/>
</dbReference>
<evidence type="ECO:0000259" key="4">
    <source>
        <dbReference type="PROSITE" id="PS01124"/>
    </source>
</evidence>
<evidence type="ECO:0000313" key="5">
    <source>
        <dbReference type="EMBL" id="MFL9926407.1"/>
    </source>
</evidence>
<dbReference type="SUPFAM" id="SSF46689">
    <property type="entry name" value="Homeodomain-like"/>
    <property type="match status" value="2"/>
</dbReference>
<dbReference type="SMART" id="SM00342">
    <property type="entry name" value="HTH_ARAC"/>
    <property type="match status" value="1"/>
</dbReference>
<dbReference type="PANTHER" id="PTHR46796:SF12">
    <property type="entry name" value="HTH-TYPE DNA-BINDING TRANSCRIPTIONAL ACTIVATOR EUTR"/>
    <property type="match status" value="1"/>
</dbReference>
<dbReference type="RefSeq" id="WP_408159610.1">
    <property type="nucleotide sequence ID" value="NZ_JAQQFM010000008.1"/>
</dbReference>
<dbReference type="PROSITE" id="PS01124">
    <property type="entry name" value="HTH_ARAC_FAMILY_2"/>
    <property type="match status" value="1"/>
</dbReference>
<dbReference type="Proteomes" id="UP001629246">
    <property type="component" value="Unassembled WGS sequence"/>
</dbReference>
<dbReference type="Gene3D" id="1.10.10.60">
    <property type="entry name" value="Homeodomain-like"/>
    <property type="match status" value="1"/>
</dbReference>
<keyword evidence="2" id="KW-0238">DNA-binding</keyword>
<name>A0ABW9ADL4_9BURK</name>
<dbReference type="Pfam" id="PF12833">
    <property type="entry name" value="HTH_18"/>
    <property type="match status" value="1"/>
</dbReference>
<dbReference type="EMBL" id="JAQQFM010000008">
    <property type="protein sequence ID" value="MFL9926407.1"/>
    <property type="molecule type" value="Genomic_DNA"/>
</dbReference>
<comment type="caution">
    <text evidence="5">The sequence shown here is derived from an EMBL/GenBank/DDBJ whole genome shotgun (WGS) entry which is preliminary data.</text>
</comment>
<dbReference type="PROSITE" id="PS00041">
    <property type="entry name" value="HTH_ARAC_FAMILY_1"/>
    <property type="match status" value="1"/>
</dbReference>
<evidence type="ECO:0000256" key="2">
    <source>
        <dbReference type="ARBA" id="ARBA00023125"/>
    </source>
</evidence>
<protein>
    <submittedName>
        <fullName evidence="5">Helix-turn-helix domain-containing protein</fullName>
    </submittedName>
</protein>
<accession>A0ABW9ADL4</accession>
<dbReference type="InterPro" id="IPR050204">
    <property type="entry name" value="AraC_XylS_family_regulators"/>
</dbReference>
<feature type="domain" description="HTH araC/xylS-type" evidence="4">
    <location>
        <begin position="231"/>
        <end position="332"/>
    </location>
</feature>